<feature type="region of interest" description="Disordered" evidence="1">
    <location>
        <begin position="1"/>
        <end position="148"/>
    </location>
</feature>
<evidence type="ECO:0000256" key="1">
    <source>
        <dbReference type="SAM" id="MobiDB-lite"/>
    </source>
</evidence>
<evidence type="ECO:0000313" key="3">
    <source>
        <dbReference type="Proteomes" id="UP000276776"/>
    </source>
</evidence>
<feature type="compositionally biased region" description="Polar residues" evidence="1">
    <location>
        <begin position="35"/>
        <end position="51"/>
    </location>
</feature>
<keyword evidence="3" id="KW-1185">Reference proteome</keyword>
<dbReference type="EMBL" id="UYYF01004756">
    <property type="protein sequence ID" value="VDN06849.1"/>
    <property type="molecule type" value="Genomic_DNA"/>
</dbReference>
<evidence type="ECO:0000313" key="2">
    <source>
        <dbReference type="EMBL" id="VDN06849.1"/>
    </source>
</evidence>
<dbReference type="STRING" id="103827.A0A0N5D822"/>
<dbReference type="AlphaFoldDB" id="A0A0N5D822"/>
<proteinExistence type="predicted"/>
<feature type="compositionally biased region" description="Low complexity" evidence="1">
    <location>
        <begin position="74"/>
        <end position="98"/>
    </location>
</feature>
<dbReference type="OMA" id="HHRFNGG"/>
<sequence>GCIGVRASGLPLHTNSSSSSTCSNTALQEVKRPSSRTLQSAAHQLKPSTTLYPPKNKRLSKSSEEDSAYAGFGSSSPLSSTKSSSMSLNSTSSRNSSSNDATANHSRTRTPSALTFQPLGSNHRFTGGTIQPPSSPHVSHFTYTTKST</sequence>
<dbReference type="Proteomes" id="UP000276776">
    <property type="component" value="Unassembled WGS sequence"/>
</dbReference>
<feature type="compositionally biased region" description="Polar residues" evidence="1">
    <location>
        <begin position="99"/>
        <end position="132"/>
    </location>
</feature>
<protein>
    <submittedName>
        <fullName evidence="4">MARK3 kinase</fullName>
    </submittedName>
</protein>
<reference evidence="2 3" key="2">
    <citation type="submission" date="2018-11" db="EMBL/GenBank/DDBJ databases">
        <authorList>
            <consortium name="Pathogen Informatics"/>
        </authorList>
    </citation>
    <scope>NUCLEOTIDE SEQUENCE [LARGE SCALE GENOMIC DNA]</scope>
</reference>
<name>A0A0N5D822_THECL</name>
<evidence type="ECO:0000313" key="4">
    <source>
        <dbReference type="WBParaSite" id="TCLT_0000924201-mRNA-1"/>
    </source>
</evidence>
<dbReference type="WBParaSite" id="TCLT_0000924201-mRNA-1">
    <property type="protein sequence ID" value="TCLT_0000924201-mRNA-1"/>
    <property type="gene ID" value="TCLT_0000924201"/>
</dbReference>
<reference evidence="4" key="1">
    <citation type="submission" date="2017-02" db="UniProtKB">
        <authorList>
            <consortium name="WormBaseParasite"/>
        </authorList>
    </citation>
    <scope>IDENTIFICATION</scope>
</reference>
<feature type="compositionally biased region" description="Low complexity" evidence="1">
    <location>
        <begin position="14"/>
        <end position="25"/>
    </location>
</feature>
<accession>A0A0N5D822</accession>
<organism evidence="4">
    <name type="scientific">Thelazia callipaeda</name>
    <name type="common">Oriental eyeworm</name>
    <name type="synonym">Parasitic nematode</name>
    <dbReference type="NCBI Taxonomy" id="103827"/>
    <lineage>
        <taxon>Eukaryota</taxon>
        <taxon>Metazoa</taxon>
        <taxon>Ecdysozoa</taxon>
        <taxon>Nematoda</taxon>
        <taxon>Chromadorea</taxon>
        <taxon>Rhabditida</taxon>
        <taxon>Spirurina</taxon>
        <taxon>Spiruromorpha</taxon>
        <taxon>Thelazioidea</taxon>
        <taxon>Thelaziidae</taxon>
        <taxon>Thelazia</taxon>
    </lineage>
</organism>
<gene>
    <name evidence="2" type="ORF">TCLT_LOCUS9231</name>
</gene>
<dbReference type="OrthoDB" id="5873742at2759"/>